<comment type="caution">
    <text evidence="5">The sequence shown here is derived from an EMBL/GenBank/DDBJ whole genome shotgun (WGS) entry which is preliminary data.</text>
</comment>
<accession>A0A3D8JPH3</accession>
<reference evidence="5 6" key="1">
    <citation type="submission" date="2018-08" db="EMBL/GenBank/DDBJ databases">
        <title>Paraburkholderia sp. DHOM06 isolated from forest soil.</title>
        <authorList>
            <person name="Gao Z.-H."/>
            <person name="Qiu L.-H."/>
        </authorList>
    </citation>
    <scope>NUCLEOTIDE SEQUENCE [LARGE SCALE GENOMIC DNA]</scope>
    <source>
        <strain evidence="5 6">DHOM06</strain>
    </source>
</reference>
<evidence type="ECO:0000259" key="4">
    <source>
        <dbReference type="Pfam" id="PF00440"/>
    </source>
</evidence>
<gene>
    <name evidence="5" type="ORF">DWV00_33015</name>
</gene>
<keyword evidence="6" id="KW-1185">Reference proteome</keyword>
<dbReference type="InterPro" id="IPR009057">
    <property type="entry name" value="Homeodomain-like_sf"/>
</dbReference>
<dbReference type="OrthoDB" id="270177at2"/>
<keyword evidence="3" id="KW-0804">Transcription</keyword>
<dbReference type="Gene3D" id="1.10.10.60">
    <property type="entry name" value="Homeodomain-like"/>
    <property type="match status" value="1"/>
</dbReference>
<dbReference type="SUPFAM" id="SSF46689">
    <property type="entry name" value="Homeodomain-like"/>
    <property type="match status" value="1"/>
</dbReference>
<dbReference type="Gene3D" id="1.10.357.10">
    <property type="entry name" value="Tetracycline Repressor, domain 2"/>
    <property type="match status" value="1"/>
</dbReference>
<dbReference type="SUPFAM" id="SSF48498">
    <property type="entry name" value="Tetracyclin repressor-like, C-terminal domain"/>
    <property type="match status" value="1"/>
</dbReference>
<name>A0A3D8JPH3_9BURK</name>
<keyword evidence="2" id="KW-0238">DNA-binding</keyword>
<dbReference type="InterPro" id="IPR036271">
    <property type="entry name" value="Tet_transcr_reg_TetR-rel_C_sf"/>
</dbReference>
<dbReference type="PANTHER" id="PTHR47506">
    <property type="entry name" value="TRANSCRIPTIONAL REGULATORY PROTEIN"/>
    <property type="match status" value="1"/>
</dbReference>
<dbReference type="PANTHER" id="PTHR47506:SF1">
    <property type="entry name" value="HTH-TYPE TRANSCRIPTIONAL REGULATOR YJDC"/>
    <property type="match status" value="1"/>
</dbReference>
<dbReference type="GO" id="GO:0003677">
    <property type="term" value="F:DNA binding"/>
    <property type="evidence" value="ECO:0007669"/>
    <property type="project" value="UniProtKB-KW"/>
</dbReference>
<sequence>MGQRMFHAAGYDAVGLSALTDALGIKPPSFYAAFGSKAAFFERVLERYASTELALADILRADRDPADALADLLARAARSYAHDPQRTGCLVLEAARGNDESESAVLARRIAERRREQVRVYVAKTHPKKADAVRDYVATVMSGLSGSAREGMSETRLVGVARAAGEGIKVLLG</sequence>
<evidence type="ECO:0000256" key="2">
    <source>
        <dbReference type="ARBA" id="ARBA00023125"/>
    </source>
</evidence>
<evidence type="ECO:0000256" key="3">
    <source>
        <dbReference type="ARBA" id="ARBA00023163"/>
    </source>
</evidence>
<proteinExistence type="predicted"/>
<keyword evidence="1" id="KW-0805">Transcription regulation</keyword>
<feature type="domain" description="HTH tetR-type" evidence="4">
    <location>
        <begin position="4"/>
        <end position="44"/>
    </location>
</feature>
<dbReference type="Pfam" id="PF00440">
    <property type="entry name" value="TetR_N"/>
    <property type="match status" value="1"/>
</dbReference>
<protein>
    <submittedName>
        <fullName evidence="5">TetR/AcrR family transcriptional regulator</fullName>
    </submittedName>
</protein>
<evidence type="ECO:0000313" key="5">
    <source>
        <dbReference type="EMBL" id="RDU94616.1"/>
    </source>
</evidence>
<dbReference type="Proteomes" id="UP000256838">
    <property type="component" value="Unassembled WGS sequence"/>
</dbReference>
<dbReference type="EMBL" id="QRGA01000031">
    <property type="protein sequence ID" value="RDU94616.1"/>
    <property type="molecule type" value="Genomic_DNA"/>
</dbReference>
<dbReference type="AlphaFoldDB" id="A0A3D8JPH3"/>
<dbReference type="InterPro" id="IPR001647">
    <property type="entry name" value="HTH_TetR"/>
</dbReference>
<evidence type="ECO:0000256" key="1">
    <source>
        <dbReference type="ARBA" id="ARBA00023015"/>
    </source>
</evidence>
<evidence type="ECO:0000313" key="6">
    <source>
        <dbReference type="Proteomes" id="UP000256838"/>
    </source>
</evidence>
<organism evidence="5 6">
    <name type="scientific">Trinickia dinghuensis</name>
    <dbReference type="NCBI Taxonomy" id="2291023"/>
    <lineage>
        <taxon>Bacteria</taxon>
        <taxon>Pseudomonadati</taxon>
        <taxon>Pseudomonadota</taxon>
        <taxon>Betaproteobacteria</taxon>
        <taxon>Burkholderiales</taxon>
        <taxon>Burkholderiaceae</taxon>
        <taxon>Trinickia</taxon>
    </lineage>
</organism>